<proteinExistence type="predicted"/>
<dbReference type="SUPFAM" id="SSF48498">
    <property type="entry name" value="Tetracyclin repressor-like, C-terminal domain"/>
    <property type="match status" value="1"/>
</dbReference>
<accession>A0A6L6IVH4</accession>
<reference evidence="1 2" key="1">
    <citation type="submission" date="2019-11" db="EMBL/GenBank/DDBJ databases">
        <authorList>
            <person name="Dong K."/>
        </authorList>
    </citation>
    <scope>NUCLEOTIDE SEQUENCE [LARGE SCALE GENOMIC DNA]</scope>
    <source>
        <strain evidence="1 2">DK608</strain>
    </source>
</reference>
<dbReference type="Proteomes" id="UP000478740">
    <property type="component" value="Unassembled WGS sequence"/>
</dbReference>
<gene>
    <name evidence="1" type="ORF">GL284_08065</name>
</gene>
<organism evidence="1 2">
    <name type="scientific">Paracoccus shanxieyensis</name>
    <dbReference type="NCBI Taxonomy" id="2675752"/>
    <lineage>
        <taxon>Bacteria</taxon>
        <taxon>Pseudomonadati</taxon>
        <taxon>Pseudomonadota</taxon>
        <taxon>Alphaproteobacteria</taxon>
        <taxon>Rhodobacterales</taxon>
        <taxon>Paracoccaceae</taxon>
        <taxon>Paracoccus</taxon>
    </lineage>
</organism>
<dbReference type="RefSeq" id="WP_155044090.1">
    <property type="nucleotide sequence ID" value="NZ_WMIH01000006.1"/>
</dbReference>
<sequence>MPHTGQQGRTLHSRAVIAATEFLTDSGRIPPLPIVAEHLEVTPEALFGIFSSEQHLLEAVAENALMRLHDQCVRTVVAVEGEDPVAQFHALADAYLEWAYLHPREFRIIGLMPDAEFRENERLIRYENSIHELMLRLLTRAKAMGRLSPDENLPLLIAVAHAYSYGVASKMLLGDMSRWAPGINALEIARAAMHIFTQKVLRP</sequence>
<dbReference type="AlphaFoldDB" id="A0A6L6IVH4"/>
<comment type="caution">
    <text evidence="1">The sequence shown here is derived from an EMBL/GenBank/DDBJ whole genome shotgun (WGS) entry which is preliminary data.</text>
</comment>
<evidence type="ECO:0000313" key="2">
    <source>
        <dbReference type="Proteomes" id="UP000478740"/>
    </source>
</evidence>
<dbReference type="EMBL" id="WMII01000006">
    <property type="protein sequence ID" value="MTH64223.1"/>
    <property type="molecule type" value="Genomic_DNA"/>
</dbReference>
<keyword evidence="2" id="KW-1185">Reference proteome</keyword>
<protein>
    <submittedName>
        <fullName evidence="1">Uncharacterized protein</fullName>
    </submittedName>
</protein>
<dbReference type="Gene3D" id="1.10.357.10">
    <property type="entry name" value="Tetracycline Repressor, domain 2"/>
    <property type="match status" value="1"/>
</dbReference>
<name>A0A6L6IVH4_9RHOB</name>
<dbReference type="InterPro" id="IPR036271">
    <property type="entry name" value="Tet_transcr_reg_TetR-rel_C_sf"/>
</dbReference>
<evidence type="ECO:0000313" key="1">
    <source>
        <dbReference type="EMBL" id="MTH64223.1"/>
    </source>
</evidence>